<evidence type="ECO:0000313" key="3">
    <source>
        <dbReference type="Proteomes" id="UP000309061"/>
    </source>
</evidence>
<name>A0A6B8KJZ9_9HYPH</name>
<protein>
    <recommendedName>
        <fullName evidence="4">Pectate lyase superfamily protein domain-containing protein</fullName>
    </recommendedName>
</protein>
<dbReference type="EMBL" id="CP046052">
    <property type="protein sequence ID" value="QGM46940.1"/>
    <property type="molecule type" value="Genomic_DNA"/>
</dbReference>
<evidence type="ECO:0000256" key="1">
    <source>
        <dbReference type="SAM" id="MobiDB-lite"/>
    </source>
</evidence>
<dbReference type="SUPFAM" id="SSF51126">
    <property type="entry name" value="Pectin lyase-like"/>
    <property type="match status" value="1"/>
</dbReference>
<dbReference type="InterPro" id="IPR011050">
    <property type="entry name" value="Pectin_lyase_fold/virulence"/>
</dbReference>
<feature type="compositionally biased region" description="Basic and acidic residues" evidence="1">
    <location>
        <begin position="44"/>
        <end position="59"/>
    </location>
</feature>
<organism evidence="2 3">
    <name type="scientific">Methylocystis heyeri</name>
    <dbReference type="NCBI Taxonomy" id="391905"/>
    <lineage>
        <taxon>Bacteria</taxon>
        <taxon>Pseudomonadati</taxon>
        <taxon>Pseudomonadota</taxon>
        <taxon>Alphaproteobacteria</taxon>
        <taxon>Hyphomicrobiales</taxon>
        <taxon>Methylocystaceae</taxon>
        <taxon>Methylocystis</taxon>
    </lineage>
</organism>
<dbReference type="AlphaFoldDB" id="A0A6B8KJZ9"/>
<keyword evidence="3" id="KW-1185">Reference proteome</keyword>
<sequence>MGRFFILLFATVALAGAVVAYYNRLHLSGANSTTAPPSSPKPKPTVDIRDFGAKSDGTRDASSACNQATTRVSSAGGGIVRIPAPENGGYYRFDSTCILRQNVTVECDDAAVIKPGAALAELFRIASDGAATLRRCKLINQAPYAVSAISIDPATALNTSDFITIEDMYVRGFANGVLNKGAGGWTIRHMWFQSQTGWDIRSIDNGTNSAVFDVQSLGSAGCISYAKTSFPIEGVQIQNLRCSPVGGVGVRFSGGLNNRMENITIDSATGPALELDGDSGYAVANMQLHDIWLGGHGDSPPGTHGLYAHGAVVQSHFDMLTAALWPGCGIMIKGSPAAPAGDNNISNSNISFSSLADICLDGAAAHVYRTFAEGNTLRSPVSVLETGAAGAVWSTWRHNVFSGRQTFNASSIHESNLGEDLDMNTNEWAAWTRYAPVISCESGAPAEATASAAYTRIKNTVVVEFTVSNAKPGTCAGRLFFSLPFAVNSAFAGYGQAQETSANVAVVAIAFAGRAVAGLAYGDGDYALVAAAPRRKYQGVITYEAAP</sequence>
<evidence type="ECO:0000313" key="2">
    <source>
        <dbReference type="EMBL" id="QGM46940.1"/>
    </source>
</evidence>
<dbReference type="KEGG" id="mhey:H2LOC_015255"/>
<dbReference type="Gene3D" id="2.160.20.10">
    <property type="entry name" value="Single-stranded right-handed beta-helix, Pectin lyase-like"/>
    <property type="match status" value="1"/>
</dbReference>
<dbReference type="OrthoDB" id="9795222at2"/>
<accession>A0A6B8KJZ9</accession>
<evidence type="ECO:0008006" key="4">
    <source>
        <dbReference type="Google" id="ProtNLM"/>
    </source>
</evidence>
<feature type="region of interest" description="Disordered" evidence="1">
    <location>
        <begin position="31"/>
        <end position="67"/>
    </location>
</feature>
<dbReference type="Proteomes" id="UP000309061">
    <property type="component" value="Chromosome"/>
</dbReference>
<reference evidence="2 3" key="1">
    <citation type="submission" date="2019-11" db="EMBL/GenBank/DDBJ databases">
        <title>The genome sequence of Methylocystis heyeri.</title>
        <authorList>
            <person name="Oshkin I.Y."/>
            <person name="Miroshnikov K."/>
            <person name="Dedysh S.N."/>
        </authorList>
    </citation>
    <scope>NUCLEOTIDE SEQUENCE [LARGE SCALE GENOMIC DNA]</scope>
    <source>
        <strain evidence="2 3">H2</strain>
    </source>
</reference>
<dbReference type="InterPro" id="IPR012334">
    <property type="entry name" value="Pectin_lyas_fold"/>
</dbReference>
<dbReference type="RefSeq" id="WP_154331680.1">
    <property type="nucleotide sequence ID" value="NZ_CP046052.1"/>
</dbReference>
<proteinExistence type="predicted"/>
<gene>
    <name evidence="2" type="ORF">H2LOC_015255</name>
</gene>